<evidence type="ECO:0000256" key="3">
    <source>
        <dbReference type="ARBA" id="ARBA00022989"/>
    </source>
</evidence>
<keyword evidence="2 5" id="KW-0812">Transmembrane</keyword>
<dbReference type="UniPathway" id="UPA00895"/>
<feature type="transmembrane region" description="Helical" evidence="5">
    <location>
        <begin position="76"/>
        <end position="99"/>
    </location>
</feature>
<dbReference type="STRING" id="37625.SAMN05660420_00497"/>
<evidence type="ECO:0000256" key="4">
    <source>
        <dbReference type="ARBA" id="ARBA00023136"/>
    </source>
</evidence>
<dbReference type="Proteomes" id="UP000199409">
    <property type="component" value="Unassembled WGS sequence"/>
</dbReference>
<dbReference type="Pfam" id="PF07291">
    <property type="entry name" value="MauE"/>
    <property type="match status" value="1"/>
</dbReference>
<evidence type="ECO:0000256" key="2">
    <source>
        <dbReference type="ARBA" id="ARBA00022692"/>
    </source>
</evidence>
<protein>
    <submittedName>
        <fullName evidence="7">Methylamine utilisation protein MauE</fullName>
    </submittedName>
</protein>
<feature type="transmembrane region" description="Helical" evidence="5">
    <location>
        <begin position="46"/>
        <end position="69"/>
    </location>
</feature>
<accession>A0A1H3W677</accession>
<organism evidence="7 8">
    <name type="scientific">Desulfuromusa kysingii</name>
    <dbReference type="NCBI Taxonomy" id="37625"/>
    <lineage>
        <taxon>Bacteria</taxon>
        <taxon>Pseudomonadati</taxon>
        <taxon>Thermodesulfobacteriota</taxon>
        <taxon>Desulfuromonadia</taxon>
        <taxon>Desulfuromonadales</taxon>
        <taxon>Geopsychrobacteraceae</taxon>
        <taxon>Desulfuromusa</taxon>
    </lineage>
</organism>
<sequence>MTLLTKILYHASRLLLAAVFIYAGMIKANDIAAFAGQVANYKILPYAWNYLVAAILPYLELLCGVLLLLNKRVRPAVLVLFILNIVFILALSSVISRGFDIDCGCFNPNATTSTSPVAALLRDFGLIVLMIVTWCLYSVSQAEGAE</sequence>
<dbReference type="EMBL" id="FNQN01000001">
    <property type="protein sequence ID" value="SDZ82587.1"/>
    <property type="molecule type" value="Genomic_DNA"/>
</dbReference>
<comment type="subcellular location">
    <subcellularLocation>
        <location evidence="1">Membrane</location>
        <topology evidence="1">Multi-pass membrane protein</topology>
    </subcellularLocation>
</comment>
<feature type="transmembrane region" description="Helical" evidence="5">
    <location>
        <begin position="7"/>
        <end position="26"/>
    </location>
</feature>
<name>A0A1H3W677_9BACT</name>
<keyword evidence="3 5" id="KW-1133">Transmembrane helix</keyword>
<dbReference type="OrthoDB" id="9809646at2"/>
<gene>
    <name evidence="7" type="ORF">SAMN05660420_00497</name>
</gene>
<reference evidence="7 8" key="1">
    <citation type="submission" date="2016-10" db="EMBL/GenBank/DDBJ databases">
        <authorList>
            <person name="de Groot N.N."/>
        </authorList>
    </citation>
    <scope>NUCLEOTIDE SEQUENCE [LARGE SCALE GENOMIC DNA]</scope>
    <source>
        <strain evidence="7 8">DSM 7343</strain>
    </source>
</reference>
<feature type="transmembrane region" description="Helical" evidence="5">
    <location>
        <begin position="119"/>
        <end position="139"/>
    </location>
</feature>
<keyword evidence="8" id="KW-1185">Reference proteome</keyword>
<dbReference type="GO" id="GO:0016020">
    <property type="term" value="C:membrane"/>
    <property type="evidence" value="ECO:0007669"/>
    <property type="project" value="UniProtKB-SubCell"/>
</dbReference>
<evidence type="ECO:0000313" key="7">
    <source>
        <dbReference type="EMBL" id="SDZ82587.1"/>
    </source>
</evidence>
<evidence type="ECO:0000313" key="8">
    <source>
        <dbReference type="Proteomes" id="UP000199409"/>
    </source>
</evidence>
<feature type="domain" description="Methylamine utilisation protein MauE" evidence="6">
    <location>
        <begin position="6"/>
        <end position="134"/>
    </location>
</feature>
<dbReference type="InterPro" id="IPR009908">
    <property type="entry name" value="Methylamine_util_MauE"/>
</dbReference>
<dbReference type="RefSeq" id="WP_092344350.1">
    <property type="nucleotide sequence ID" value="NZ_FNQN01000001.1"/>
</dbReference>
<evidence type="ECO:0000256" key="5">
    <source>
        <dbReference type="SAM" id="Phobius"/>
    </source>
</evidence>
<dbReference type="AlphaFoldDB" id="A0A1H3W677"/>
<proteinExistence type="predicted"/>
<keyword evidence="4 5" id="KW-0472">Membrane</keyword>
<dbReference type="GO" id="GO:0030416">
    <property type="term" value="P:methylamine metabolic process"/>
    <property type="evidence" value="ECO:0007669"/>
    <property type="project" value="InterPro"/>
</dbReference>
<evidence type="ECO:0000256" key="1">
    <source>
        <dbReference type="ARBA" id="ARBA00004141"/>
    </source>
</evidence>
<evidence type="ECO:0000259" key="6">
    <source>
        <dbReference type="Pfam" id="PF07291"/>
    </source>
</evidence>